<feature type="compositionally biased region" description="Polar residues" evidence="19">
    <location>
        <begin position="1864"/>
        <end position="1875"/>
    </location>
</feature>
<keyword evidence="3" id="KW-1003">Cell membrane</keyword>
<keyword evidence="14" id="KW-0407">Ion channel</keyword>
<feature type="region of interest" description="Disordered" evidence="19">
    <location>
        <begin position="98"/>
        <end position="122"/>
    </location>
</feature>
<dbReference type="OMA" id="TLFIAWN"/>
<reference evidence="22 23" key="1">
    <citation type="submission" date="2010-05" db="EMBL/GenBank/DDBJ databases">
        <title>The Genome Sequence of Thecamonas trahens ATCC 50062.</title>
        <authorList>
            <consortium name="The Broad Institute Genome Sequencing Platform"/>
            <person name="Russ C."/>
            <person name="Cuomo C."/>
            <person name="Shea T."/>
            <person name="Young S.K."/>
            <person name="Zeng Q."/>
            <person name="Koehrsen M."/>
            <person name="Haas B."/>
            <person name="Borodovsky M."/>
            <person name="Guigo R."/>
            <person name="Alvarado L."/>
            <person name="Berlin A."/>
            <person name="Bochicchio J."/>
            <person name="Borenstein D."/>
            <person name="Chapman S."/>
            <person name="Chen Z."/>
            <person name="Freedman E."/>
            <person name="Gellesch M."/>
            <person name="Goldberg J."/>
            <person name="Griggs A."/>
            <person name="Gujja S."/>
            <person name="Heilman E."/>
            <person name="Heiman D."/>
            <person name="Hepburn T."/>
            <person name="Howarth C."/>
            <person name="Jen D."/>
            <person name="Larson L."/>
            <person name="Mehta T."/>
            <person name="Park D."/>
            <person name="Pearson M."/>
            <person name="Roberts A."/>
            <person name="Saif S."/>
            <person name="Shenoy N."/>
            <person name="Sisk P."/>
            <person name="Stolte C."/>
            <person name="Sykes S."/>
            <person name="Thomson T."/>
            <person name="Walk T."/>
            <person name="White J."/>
            <person name="Yandava C."/>
            <person name="Burger G."/>
            <person name="Gray M.W."/>
            <person name="Holland P.W.H."/>
            <person name="King N."/>
            <person name="Lang F.B.F."/>
            <person name="Roger A.J."/>
            <person name="Ruiz-Trillo I."/>
            <person name="Lander E."/>
            <person name="Nusbaum C."/>
        </authorList>
    </citation>
    <scope>NUCLEOTIDE SEQUENCE [LARGE SCALE GENOMIC DNA]</scope>
    <source>
        <strain evidence="22 23">ATCC 50062</strain>
    </source>
</reference>
<comment type="subcellular location">
    <subcellularLocation>
        <location evidence="1">Cell membrane</location>
        <topology evidence="1">Multi-pass membrane protein</topology>
    </subcellularLocation>
    <subcellularLocation>
        <location evidence="18">Membrane</location>
        <topology evidence="18">Multi-pass membrane protein</topology>
    </subcellularLocation>
</comment>
<evidence type="ECO:0000256" key="16">
    <source>
        <dbReference type="ARBA" id="ARBA00067459"/>
    </source>
</evidence>
<keyword evidence="2" id="KW-0813">Transport</keyword>
<keyword evidence="6 18" id="KW-0107">Calcium channel</keyword>
<feature type="domain" description="EF-hand" evidence="21">
    <location>
        <begin position="1560"/>
        <end position="1595"/>
    </location>
</feature>
<dbReference type="GO" id="GO:0005891">
    <property type="term" value="C:voltage-gated calcium channel complex"/>
    <property type="evidence" value="ECO:0007669"/>
    <property type="project" value="InterPro"/>
</dbReference>
<dbReference type="InterPro" id="IPR027359">
    <property type="entry name" value="Volt_channel_dom_sf"/>
</dbReference>
<evidence type="ECO:0000256" key="18">
    <source>
        <dbReference type="RuleBase" id="RU003808"/>
    </source>
</evidence>
<dbReference type="InterPro" id="IPR002048">
    <property type="entry name" value="EF_hand_dom"/>
</dbReference>
<evidence type="ECO:0000313" key="23">
    <source>
        <dbReference type="Proteomes" id="UP000054408"/>
    </source>
</evidence>
<keyword evidence="12 20" id="KW-0472">Membrane</keyword>
<feature type="compositionally biased region" description="Gly residues" evidence="19">
    <location>
        <begin position="104"/>
        <end position="118"/>
    </location>
</feature>
<feature type="transmembrane region" description="Helical" evidence="20">
    <location>
        <begin position="1074"/>
        <end position="1093"/>
    </location>
</feature>
<dbReference type="GO" id="GO:0098703">
    <property type="term" value="P:calcium ion import across plasma membrane"/>
    <property type="evidence" value="ECO:0007669"/>
    <property type="project" value="TreeGrafter"/>
</dbReference>
<keyword evidence="11" id="KW-0406">Ion transport</keyword>
<dbReference type="FunFam" id="1.10.287.70:FF:000093">
    <property type="entry name" value="Calcium channel subunit Cch1"/>
    <property type="match status" value="1"/>
</dbReference>
<feature type="transmembrane region" description="Helical" evidence="20">
    <location>
        <begin position="1518"/>
        <end position="1542"/>
    </location>
</feature>
<evidence type="ECO:0000256" key="3">
    <source>
        <dbReference type="ARBA" id="ARBA00022475"/>
    </source>
</evidence>
<feature type="transmembrane region" description="Helical" evidence="20">
    <location>
        <begin position="781"/>
        <end position="807"/>
    </location>
</feature>
<evidence type="ECO:0000256" key="17">
    <source>
        <dbReference type="PIRSR" id="PIRSR602077-1"/>
    </source>
</evidence>
<evidence type="ECO:0000256" key="13">
    <source>
        <dbReference type="ARBA" id="ARBA00023180"/>
    </source>
</evidence>
<feature type="region of interest" description="Disordered" evidence="19">
    <location>
        <begin position="1733"/>
        <end position="1772"/>
    </location>
</feature>
<dbReference type="FunFam" id="1.10.287.70:FF:000156">
    <property type="entry name" value="Voltage-gated sodium channel Nav2.1"/>
    <property type="match status" value="1"/>
</dbReference>
<evidence type="ECO:0000256" key="8">
    <source>
        <dbReference type="ARBA" id="ARBA00022837"/>
    </source>
</evidence>
<evidence type="ECO:0000256" key="1">
    <source>
        <dbReference type="ARBA" id="ARBA00004651"/>
    </source>
</evidence>
<dbReference type="InterPro" id="IPR005821">
    <property type="entry name" value="Ion_trans_dom"/>
</dbReference>
<feature type="transmembrane region" description="Helical" evidence="20">
    <location>
        <begin position="382"/>
        <end position="405"/>
    </location>
</feature>
<keyword evidence="9 18" id="KW-0851">Voltage-gated channel</keyword>
<name>A0A0L0DB77_THETB</name>
<dbReference type="Gene3D" id="1.20.120.350">
    <property type="entry name" value="Voltage-gated potassium channels. Chain C"/>
    <property type="match status" value="5"/>
</dbReference>
<evidence type="ECO:0000256" key="7">
    <source>
        <dbReference type="ARBA" id="ARBA00022692"/>
    </source>
</evidence>
<evidence type="ECO:0000256" key="9">
    <source>
        <dbReference type="ARBA" id="ARBA00022882"/>
    </source>
</evidence>
<dbReference type="PRINTS" id="PR00167">
    <property type="entry name" value="CACHANNEL"/>
</dbReference>
<accession>A0A0L0DB77</accession>
<dbReference type="Gene3D" id="1.10.238.10">
    <property type="entry name" value="EF-hand"/>
    <property type="match status" value="1"/>
</dbReference>
<evidence type="ECO:0000256" key="2">
    <source>
        <dbReference type="ARBA" id="ARBA00022448"/>
    </source>
</evidence>
<evidence type="ECO:0000256" key="19">
    <source>
        <dbReference type="SAM" id="MobiDB-lite"/>
    </source>
</evidence>
<dbReference type="Pfam" id="PF00520">
    <property type="entry name" value="Ion_trans"/>
    <property type="match status" value="4"/>
</dbReference>
<feature type="compositionally biased region" description="Basic residues" evidence="19">
    <location>
        <begin position="1753"/>
        <end position="1772"/>
    </location>
</feature>
<feature type="transmembrane region" description="Helical" evidence="20">
    <location>
        <begin position="1129"/>
        <end position="1156"/>
    </location>
</feature>
<dbReference type="GO" id="GO:0005509">
    <property type="term" value="F:calcium ion binding"/>
    <property type="evidence" value="ECO:0007669"/>
    <property type="project" value="InterPro"/>
</dbReference>
<dbReference type="EMBL" id="GL349456">
    <property type="protein sequence ID" value="KNC49505.1"/>
    <property type="molecule type" value="Genomic_DNA"/>
</dbReference>
<comment type="similarity">
    <text evidence="15 18">Belongs to the calcium channel alpha-1 subunit (TC 1.A.1.11) family.</text>
</comment>
<feature type="transmembrane region" description="Helical" evidence="20">
    <location>
        <begin position="713"/>
        <end position="735"/>
    </location>
</feature>
<feature type="compositionally biased region" description="Low complexity" evidence="19">
    <location>
        <begin position="1733"/>
        <end position="1752"/>
    </location>
</feature>
<evidence type="ECO:0000259" key="21">
    <source>
        <dbReference type="PROSITE" id="PS50222"/>
    </source>
</evidence>
<evidence type="ECO:0000256" key="15">
    <source>
        <dbReference type="ARBA" id="ARBA00061395"/>
    </source>
</evidence>
<feature type="region of interest" description="Disordered" evidence="19">
    <location>
        <begin position="1"/>
        <end position="40"/>
    </location>
</feature>
<feature type="binding site" evidence="17">
    <location>
        <position position="478"/>
    </location>
    <ligand>
        <name>Ca(2+)</name>
        <dbReference type="ChEBI" id="CHEBI:29108"/>
    </ligand>
</feature>
<keyword evidence="5 18" id="KW-0109">Calcium transport</keyword>
<proteinExistence type="inferred from homology"/>
<feature type="transmembrane region" description="Helical" evidence="20">
    <location>
        <begin position="1220"/>
        <end position="1243"/>
    </location>
</feature>
<dbReference type="PROSITE" id="PS50222">
    <property type="entry name" value="EF_HAND_2"/>
    <property type="match status" value="1"/>
</dbReference>
<dbReference type="InterPro" id="IPR050599">
    <property type="entry name" value="VDCC_alpha-1_subunit"/>
</dbReference>
<keyword evidence="4" id="KW-0597">Phosphoprotein</keyword>
<keyword evidence="17" id="KW-0479">Metal-binding</keyword>
<keyword evidence="23" id="KW-1185">Reference proteome</keyword>
<dbReference type="GO" id="GO:0008331">
    <property type="term" value="F:high voltage-gated calcium channel activity"/>
    <property type="evidence" value="ECO:0007669"/>
    <property type="project" value="TreeGrafter"/>
</dbReference>
<organism evidence="22 23">
    <name type="scientific">Thecamonas trahens ATCC 50062</name>
    <dbReference type="NCBI Taxonomy" id="461836"/>
    <lineage>
        <taxon>Eukaryota</taxon>
        <taxon>Apusozoa</taxon>
        <taxon>Apusomonadida</taxon>
        <taxon>Apusomonadidae</taxon>
        <taxon>Thecamonas</taxon>
    </lineage>
</organism>
<evidence type="ECO:0000256" key="11">
    <source>
        <dbReference type="ARBA" id="ARBA00023065"/>
    </source>
</evidence>
<dbReference type="eggNOG" id="KOG2301">
    <property type="taxonomic scope" value="Eukaryota"/>
</dbReference>
<keyword evidence="13" id="KW-0325">Glycoprotein</keyword>
<dbReference type="Proteomes" id="UP000054408">
    <property type="component" value="Unassembled WGS sequence"/>
</dbReference>
<dbReference type="PANTHER" id="PTHR45628:SF7">
    <property type="entry name" value="VOLTAGE-DEPENDENT CALCIUM CHANNEL TYPE A SUBUNIT ALPHA-1"/>
    <property type="match status" value="1"/>
</dbReference>
<dbReference type="InterPro" id="IPR002077">
    <property type="entry name" value="VDCCAlpha1"/>
</dbReference>
<evidence type="ECO:0000256" key="20">
    <source>
        <dbReference type="SAM" id="Phobius"/>
    </source>
</evidence>
<evidence type="ECO:0000256" key="6">
    <source>
        <dbReference type="ARBA" id="ARBA00022673"/>
    </source>
</evidence>
<evidence type="ECO:0000313" key="22">
    <source>
        <dbReference type="EMBL" id="KNC49505.1"/>
    </source>
</evidence>
<dbReference type="GeneID" id="25564924"/>
<protein>
    <recommendedName>
        <fullName evidence="16">Calcium-channel protein CCH1</fullName>
    </recommendedName>
</protein>
<keyword evidence="8 17" id="KW-0106">Calcium</keyword>
<gene>
    <name evidence="22" type="ORF">AMSG_05523</name>
</gene>
<dbReference type="OrthoDB" id="416585at2759"/>
<feature type="transmembrane region" description="Helical" evidence="20">
    <location>
        <begin position="1366"/>
        <end position="1388"/>
    </location>
</feature>
<dbReference type="Gene3D" id="1.10.287.70">
    <property type="match status" value="4"/>
</dbReference>
<feature type="transmembrane region" description="Helical" evidence="20">
    <location>
        <begin position="464"/>
        <end position="485"/>
    </location>
</feature>
<feature type="transmembrane region" description="Helical" evidence="20">
    <location>
        <begin position="998"/>
        <end position="1020"/>
    </location>
</feature>
<feature type="binding site" evidence="17">
    <location>
        <position position="1192"/>
    </location>
    <ligand>
        <name>Ca(2+)</name>
        <dbReference type="ChEBI" id="CHEBI:29108"/>
    </ligand>
</feature>
<keyword evidence="7 20" id="KW-0812">Transmembrane</keyword>
<feature type="transmembrane region" description="Helical" evidence="20">
    <location>
        <begin position="623"/>
        <end position="644"/>
    </location>
</feature>
<evidence type="ECO:0000256" key="5">
    <source>
        <dbReference type="ARBA" id="ARBA00022568"/>
    </source>
</evidence>
<feature type="transmembrane region" description="Helical" evidence="20">
    <location>
        <begin position="1324"/>
        <end position="1346"/>
    </location>
</feature>
<feature type="transmembrane region" description="Helical" evidence="20">
    <location>
        <begin position="1040"/>
        <end position="1062"/>
    </location>
</feature>
<feature type="region of interest" description="Disordered" evidence="19">
    <location>
        <begin position="1860"/>
        <end position="1883"/>
    </location>
</feature>
<dbReference type="SUPFAM" id="SSF81324">
    <property type="entry name" value="Voltage-gated potassium channels"/>
    <property type="match status" value="4"/>
</dbReference>
<evidence type="ECO:0000256" key="12">
    <source>
        <dbReference type="ARBA" id="ARBA00023136"/>
    </source>
</evidence>
<dbReference type="STRING" id="461836.A0A0L0DB77"/>
<dbReference type="RefSeq" id="XP_013757622.1">
    <property type="nucleotide sequence ID" value="XM_013902168.1"/>
</dbReference>
<keyword evidence="10 20" id="KW-1133">Transmembrane helix</keyword>
<sequence length="1958" mass="213903">MDLPLAHLRASSSSSTSSPDHVPLVTGGLRDESLTSTSSSRFTASHAAASSWLDSSVSAVERVSSFSSTSSDSVLALPSSSSSSSLLRERRLLTGKYTDAYGGDESGGSGGRGGGQGDGLIDESLDLGQADTSISRAPDGSRKAGSKAKACRSKSARRLVGHALCCFSPTSRFRRNVAAALDWPWTDRIILFCILVNTVTLTLTTRASPSSTSTLEVVAYYIDLAIGLVFTIEMLARLVVLGGVTRAPLRPCGRRTRTRHAAASRDGLFSVSAPRAVHHNMHIRSLGTSLEDEGELIARLTALNNDVNARVSHHGRDTSYFRDPWNVLDAFVVATFWLAFADASSVNFSAFRAFRALRPMRALKFFAGIRTILDSLRKSWTLLLNVVLFLGFFFSVYGIVGISMFGGSLSRRCLPPGASLDTLPPDIPPLFCSFSTSKGTTCPEPLVCTRVENPSYGFVSFDNIWLATLTMFIVMTLEGWSSIMYSIMQSEYAISALYFISLIIFLSFLVVNLFVAVIVEKFGQVRREENRSAFSGGSRLGSGAAGLPFARFFLTNSDDGSIQLFYAQSAFDTSTCWGALGARAYAVIASKSFEALIFGCILANLVLMASAHDGMPEGYATTLYVCEFVFTIVFAVEMVLKIIGRRGIRNYCRDPMNVFDGLIVVATTLSLLRITRNLSFLRVFRVLRITRLLVNLPSLVSLLKSVLGSLRGIANLMAFMAFSLVTVGILGMQLYAHTFDSPADRANFDNFPRALLSMFMILAGDAWPYFLFNGLLSPAGWFAPLFFIGFYIFGVYVLLNLFVAVILENFEMAELGKKRAQLELYFADLQPKPTPLASRRNVYRLLPPNPRMLRVPHLPETMTPAFRAAPIDDFLHPAPLPKPRPHADVDAHVRSIAARAPTSSEAATPRSAAARPRTWLGRLAAWLAAPVSRDPSSSRAAVGSVLAASASVPLTNTHASARQRLAEEQFFEDHPRYNVSLGCLGPSSKVRAALGRLLASRGFWLCEVGLILASSLALSLENVRNRSEDGPAFAFYIADVVFFTLFALQASAAVTVHGLFFTPHAYLASGYNRLDLVLLIAGGVHLATARFAYVRLVRYFRALRPLRIVSRSAGMRRILRSLFQSRWDILNVCLLMFGFLSSLAVAVSGACVGSFVSPDDGVLRPRAWRVARLNFDHIGAAFVTLFSVASLEGWWDVMYDGMDVTAKGVQPATNASAANALYFVAFVFLGSFFMLNLFVSVIINNFSKYNGRALLTDRQRSWLDAQTAIRLLRPSTVPPAPHRPVWRSRLYEAVTSRAFEHVVASAIVVNMTFMMSEQHNQGEAWTFVLFVANLVFTILFALEALAKVTAFGLRGYLRSYWNCFDGFLVLGSLVLVAAPSRLFFTAAGRRFFRIARIFRLVRHSTSLHTLFQTVVTALPAVFNVASLFFVLMFVYATLGSELFGATRHGAFLNANANFESFGSALLLLFRMVTGEDWQGIMLDCAIQPPLCTRLKVTSALSVTSSSAGPQDDCGSVLAYAYFISFFVAGAYVMLNMFIAVILENFSYCSSTHSNYVVAPKTLDHYKRIWALFDRKQTGLLTRPQLRPFLYTLGPPLGLSATARAHRWDYRKIEYQALQLRQLSFSALLKLLILRSVDPDSLRYEERAQREMLLDEADAAIALDTMQRFLLRYKDVFLAKTHARRMATAAAAAAETAARAARKTSLNFSHSRSRSFSRTIVAESALATHDSNLSNVSVSSLSSTQQQRSLTASRRSRSRSPSKGGRRGHSRRRLLRDLVQQPPSAQHDSSSTHAAAVAAARGDANIFSPHNMACRPLMPAEARAGLPHLSDPALRDAVLGLSAQARRVACSAPAWAPPSVFDDSLASSDTDDQTGTPDSADAASPAYAEVHGLPRTADLSSLLDGYSEGYSLVYGQGMALNASAPVAGIARDDTTSAGTACEYLDSDDELGQSVEAEDA</sequence>
<evidence type="ECO:0000256" key="10">
    <source>
        <dbReference type="ARBA" id="ARBA00022989"/>
    </source>
</evidence>
<feature type="transmembrane region" description="Helical" evidence="20">
    <location>
        <begin position="755"/>
        <end position="775"/>
    </location>
</feature>
<evidence type="ECO:0000256" key="4">
    <source>
        <dbReference type="ARBA" id="ARBA00022553"/>
    </source>
</evidence>
<feature type="transmembrane region" description="Helical" evidence="20">
    <location>
        <begin position="497"/>
        <end position="519"/>
    </location>
</feature>
<feature type="transmembrane region" description="Helical" evidence="20">
    <location>
        <begin position="1409"/>
        <end position="1436"/>
    </location>
</feature>
<feature type="transmembrane region" description="Helical" evidence="20">
    <location>
        <begin position="593"/>
        <end position="611"/>
    </location>
</feature>
<dbReference type="PANTHER" id="PTHR45628">
    <property type="entry name" value="VOLTAGE-DEPENDENT CALCIUM CHANNEL TYPE A SUBUNIT ALPHA-1"/>
    <property type="match status" value="1"/>
</dbReference>
<evidence type="ECO:0000256" key="14">
    <source>
        <dbReference type="ARBA" id="ARBA00023303"/>
    </source>
</evidence>